<keyword evidence="2" id="KW-0614">Plasmid</keyword>
<organism evidence="2">
    <name type="scientific">Corynebacterium sp. L2-79-05</name>
    <dbReference type="NCBI Taxonomy" id="373068"/>
    <lineage>
        <taxon>Bacteria</taxon>
        <taxon>Bacillati</taxon>
        <taxon>Actinomycetota</taxon>
        <taxon>Actinomycetes</taxon>
        <taxon>Mycobacteriales</taxon>
        <taxon>Corynebacteriaceae</taxon>
        <taxon>Corynebacterium</taxon>
    </lineage>
</organism>
<evidence type="ECO:0000313" key="2">
    <source>
        <dbReference type="EMBL" id="ABG49310.1"/>
    </source>
</evidence>
<reference evidence="2" key="1">
    <citation type="journal article" date="2006" name="Appl. Environ. Microbiol.">
        <title>Facile recovery of individual high-molecular-weight, low-copy-number natural plasmids for genomic sequencing.</title>
        <authorList>
            <person name="Williams L.E."/>
            <person name="Detter C."/>
            <person name="Barry K."/>
            <person name="Lapidus A."/>
            <person name="Summers A.O."/>
        </authorList>
    </citation>
    <scope>NUCLEOTIDE SEQUENCE</scope>
    <source>
        <strain evidence="2">L2-79-05</strain>
        <plasmid evidence="2">pLEW279b</plasmid>
    </source>
</reference>
<name>Q0ZKG4_9CORY</name>
<proteinExistence type="predicted"/>
<dbReference type="RefSeq" id="WP_011867710.1">
    <property type="nucleotide sequence ID" value="NC_009129.1"/>
</dbReference>
<evidence type="ECO:0000256" key="1">
    <source>
        <dbReference type="SAM" id="MobiDB-lite"/>
    </source>
</evidence>
<accession>Q0ZKG4</accession>
<geneLocation type="plasmid" evidence="2">
    <name>pLEW279b</name>
</geneLocation>
<dbReference type="AlphaFoldDB" id="Q0ZKG4"/>
<dbReference type="EMBL" id="DQ390457">
    <property type="protein sequence ID" value="ABG49310.1"/>
    <property type="molecule type" value="Genomic_DNA"/>
</dbReference>
<sequence length="84" mass="8881">MSVASIVKEARETSPLNHSEYSADLEEIDADEEKLIAADYSAGINGENPEEAMVPGADEVESELVSAAVLDELAEAEQADSAEL</sequence>
<protein>
    <submittedName>
        <fullName evidence="2">Uncharacterized protein</fullName>
    </submittedName>
</protein>
<feature type="region of interest" description="Disordered" evidence="1">
    <location>
        <begin position="1"/>
        <end position="22"/>
    </location>
</feature>